<evidence type="ECO:0000256" key="1">
    <source>
        <dbReference type="SAM" id="MobiDB-lite"/>
    </source>
</evidence>
<dbReference type="GeneID" id="19107884"/>
<feature type="region of interest" description="Disordered" evidence="1">
    <location>
        <begin position="151"/>
        <end position="268"/>
    </location>
</feature>
<dbReference type="OrthoDB" id="5385072at2759"/>
<dbReference type="EMBL" id="KB445559">
    <property type="protein sequence ID" value="EMC93762.1"/>
    <property type="molecule type" value="Genomic_DNA"/>
</dbReference>
<dbReference type="eggNOG" id="ENOG502S7WN">
    <property type="taxonomic scope" value="Eukaryota"/>
</dbReference>
<feature type="compositionally biased region" description="Polar residues" evidence="1">
    <location>
        <begin position="42"/>
        <end position="89"/>
    </location>
</feature>
<sequence>MSPAPGPHRKPLPGYAVPPPQQAYPRPPSLPSGPSSNGSSPAYSMTSQQAAIDAYGQSSRRTPSNGTISTAASTSPNPGLQRAPTTSGFSVASAPRRSTSSRSTSSLSPTSYVALMRRQKATVWCDRAQHEDPRILAAQRAAKTRAAMEVAGGHAHAPAGRVSTSSSGMVGGVRSKIRHHGAPKASTYTGGPNMTGAGVPMRLSASEVGGENDSDEDNYNNNRYHSRNGSGRSSLGSGNKGQHGSFLGSTRGYSNGSTPTSGHSPVESMGDLLEEETPVPDQYRAQADYFQQPGGRGGSGSSGEQEQQFGGVGGLPQTRGGKLDVVDRKTSDELRRRGSVDDRTTTMTGVRLFVANPDMDD</sequence>
<feature type="compositionally biased region" description="Low complexity" evidence="1">
    <location>
        <begin position="160"/>
        <end position="174"/>
    </location>
</feature>
<keyword evidence="3" id="KW-1185">Reference proteome</keyword>
<dbReference type="KEGG" id="bcom:BAUCODRAFT_124521"/>
<feature type="region of interest" description="Disordered" evidence="1">
    <location>
        <begin position="289"/>
        <end position="340"/>
    </location>
</feature>
<protein>
    <submittedName>
        <fullName evidence="2">Uncharacterized protein</fullName>
    </submittedName>
</protein>
<accession>M2LHV4</accession>
<proteinExistence type="predicted"/>
<feature type="compositionally biased region" description="Low complexity" evidence="1">
    <location>
        <begin position="219"/>
        <end position="237"/>
    </location>
</feature>
<feature type="compositionally biased region" description="Low complexity" evidence="1">
    <location>
        <begin position="32"/>
        <end position="41"/>
    </location>
</feature>
<dbReference type="OMA" id="DERTMTM"/>
<organism evidence="2 3">
    <name type="scientific">Baudoinia panamericana (strain UAMH 10762)</name>
    <name type="common">Angels' share fungus</name>
    <name type="synonym">Baudoinia compniacensis (strain UAMH 10762)</name>
    <dbReference type="NCBI Taxonomy" id="717646"/>
    <lineage>
        <taxon>Eukaryota</taxon>
        <taxon>Fungi</taxon>
        <taxon>Dikarya</taxon>
        <taxon>Ascomycota</taxon>
        <taxon>Pezizomycotina</taxon>
        <taxon>Dothideomycetes</taxon>
        <taxon>Dothideomycetidae</taxon>
        <taxon>Mycosphaerellales</taxon>
        <taxon>Teratosphaeriaceae</taxon>
        <taxon>Baudoinia</taxon>
    </lineage>
</organism>
<dbReference type="HOGENOM" id="CLU_030520_0_0_1"/>
<dbReference type="Proteomes" id="UP000011761">
    <property type="component" value="Unassembled WGS sequence"/>
</dbReference>
<evidence type="ECO:0000313" key="3">
    <source>
        <dbReference type="Proteomes" id="UP000011761"/>
    </source>
</evidence>
<feature type="compositionally biased region" description="Basic and acidic residues" evidence="1">
    <location>
        <begin position="321"/>
        <end position="340"/>
    </location>
</feature>
<feature type="compositionally biased region" description="Pro residues" evidence="1">
    <location>
        <begin position="16"/>
        <end position="31"/>
    </location>
</feature>
<reference evidence="2 3" key="1">
    <citation type="journal article" date="2012" name="PLoS Pathog.">
        <title>Diverse lifestyles and strategies of plant pathogenesis encoded in the genomes of eighteen Dothideomycetes fungi.</title>
        <authorList>
            <person name="Ohm R.A."/>
            <person name="Feau N."/>
            <person name="Henrissat B."/>
            <person name="Schoch C.L."/>
            <person name="Horwitz B.A."/>
            <person name="Barry K.W."/>
            <person name="Condon B.J."/>
            <person name="Copeland A.C."/>
            <person name="Dhillon B."/>
            <person name="Glaser F."/>
            <person name="Hesse C.N."/>
            <person name="Kosti I."/>
            <person name="LaButti K."/>
            <person name="Lindquist E.A."/>
            <person name="Lucas S."/>
            <person name="Salamov A.A."/>
            <person name="Bradshaw R.E."/>
            <person name="Ciuffetti L."/>
            <person name="Hamelin R.C."/>
            <person name="Kema G.H.J."/>
            <person name="Lawrence C."/>
            <person name="Scott J.A."/>
            <person name="Spatafora J.W."/>
            <person name="Turgeon B.G."/>
            <person name="de Wit P.J.G.M."/>
            <person name="Zhong S."/>
            <person name="Goodwin S.B."/>
            <person name="Grigoriev I.V."/>
        </authorList>
    </citation>
    <scope>NUCLEOTIDE SEQUENCE [LARGE SCALE GENOMIC DNA]</scope>
    <source>
        <strain evidence="2 3">UAMH 10762</strain>
    </source>
</reference>
<dbReference type="AlphaFoldDB" id="M2LHV4"/>
<name>M2LHV4_BAUPA</name>
<evidence type="ECO:0000313" key="2">
    <source>
        <dbReference type="EMBL" id="EMC93762.1"/>
    </source>
</evidence>
<gene>
    <name evidence="2" type="ORF">BAUCODRAFT_124521</name>
</gene>
<feature type="region of interest" description="Disordered" evidence="1">
    <location>
        <begin position="1"/>
        <end position="109"/>
    </location>
</feature>
<dbReference type="STRING" id="717646.M2LHV4"/>
<feature type="compositionally biased region" description="Polar residues" evidence="1">
    <location>
        <begin position="247"/>
        <end position="263"/>
    </location>
</feature>
<feature type="compositionally biased region" description="Low complexity" evidence="1">
    <location>
        <begin position="90"/>
        <end position="109"/>
    </location>
</feature>
<dbReference type="RefSeq" id="XP_007678854.1">
    <property type="nucleotide sequence ID" value="XM_007680664.1"/>
</dbReference>